<sequence>MDTMGSINQDVIKQGKEIEEMKLVILSQQVQITKLKKLVTRLVQKRRRKQFVLKKRAKAQDASTKGENQENETEKESKSEMGFDVEGEIEAEIVKETEFAQEAETVNAAEVKEAAVTGLSVEELEIAETLVKAKNDTPKATQKAKGVVINEGGLQKKRMKQDIKGKRKMVEPEQPSKKRSQIEMDEEMAKQLQEQMEKEEQTQTETDRELARIMAKKLNTEYQKSLKEASQTAAQFKKLQVEELYQKEMAKLQGDSAQREEAERRMKERHDLNIEKPFPEETTPSKEEAEEKKEEPGSVGIEAKSGKRVKSIASKRQLKKPRVEETEKEAEPSVTS</sequence>
<comment type="caution">
    <text evidence="1">The sequence shown here is derived from an EMBL/GenBank/DDBJ whole genome shotgun (WGS) entry which is preliminary data.</text>
</comment>
<organism evidence="1 2">
    <name type="scientific">Arctium lappa</name>
    <name type="common">Greater burdock</name>
    <name type="synonym">Lappa major</name>
    <dbReference type="NCBI Taxonomy" id="4217"/>
    <lineage>
        <taxon>Eukaryota</taxon>
        <taxon>Viridiplantae</taxon>
        <taxon>Streptophyta</taxon>
        <taxon>Embryophyta</taxon>
        <taxon>Tracheophyta</taxon>
        <taxon>Spermatophyta</taxon>
        <taxon>Magnoliopsida</taxon>
        <taxon>eudicotyledons</taxon>
        <taxon>Gunneridae</taxon>
        <taxon>Pentapetalae</taxon>
        <taxon>asterids</taxon>
        <taxon>campanulids</taxon>
        <taxon>Asterales</taxon>
        <taxon>Asteraceae</taxon>
        <taxon>Carduoideae</taxon>
        <taxon>Cardueae</taxon>
        <taxon>Arctiinae</taxon>
        <taxon>Arctium</taxon>
    </lineage>
</organism>
<evidence type="ECO:0000313" key="2">
    <source>
        <dbReference type="Proteomes" id="UP001055879"/>
    </source>
</evidence>
<proteinExistence type="predicted"/>
<accession>A0ACB9CN22</accession>
<gene>
    <name evidence="1" type="ORF">L6452_15187</name>
</gene>
<dbReference type="EMBL" id="CM042050">
    <property type="protein sequence ID" value="KAI3735679.1"/>
    <property type="molecule type" value="Genomic_DNA"/>
</dbReference>
<reference evidence="2" key="1">
    <citation type="journal article" date="2022" name="Mol. Ecol. Resour.">
        <title>The genomes of chicory, endive, great burdock and yacon provide insights into Asteraceae palaeo-polyploidization history and plant inulin production.</title>
        <authorList>
            <person name="Fan W."/>
            <person name="Wang S."/>
            <person name="Wang H."/>
            <person name="Wang A."/>
            <person name="Jiang F."/>
            <person name="Liu H."/>
            <person name="Zhao H."/>
            <person name="Xu D."/>
            <person name="Zhang Y."/>
        </authorList>
    </citation>
    <scope>NUCLEOTIDE SEQUENCE [LARGE SCALE GENOMIC DNA]</scope>
    <source>
        <strain evidence="2">cv. Niubang</strain>
    </source>
</reference>
<dbReference type="Proteomes" id="UP001055879">
    <property type="component" value="Linkage Group LG04"/>
</dbReference>
<name>A0ACB9CN22_ARCLA</name>
<keyword evidence="2" id="KW-1185">Reference proteome</keyword>
<evidence type="ECO:0000313" key="1">
    <source>
        <dbReference type="EMBL" id="KAI3735679.1"/>
    </source>
</evidence>
<reference evidence="1 2" key="2">
    <citation type="journal article" date="2022" name="Mol. Ecol. Resour.">
        <title>The genomes of chicory, endive, great burdock and yacon provide insights into Asteraceae paleo-polyploidization history and plant inulin production.</title>
        <authorList>
            <person name="Fan W."/>
            <person name="Wang S."/>
            <person name="Wang H."/>
            <person name="Wang A."/>
            <person name="Jiang F."/>
            <person name="Liu H."/>
            <person name="Zhao H."/>
            <person name="Xu D."/>
            <person name="Zhang Y."/>
        </authorList>
    </citation>
    <scope>NUCLEOTIDE SEQUENCE [LARGE SCALE GENOMIC DNA]</scope>
    <source>
        <strain evidence="2">cv. Niubang</strain>
    </source>
</reference>
<protein>
    <submittedName>
        <fullName evidence="1">Uncharacterized protein</fullName>
    </submittedName>
</protein>